<evidence type="ECO:0000313" key="2">
    <source>
        <dbReference type="Proteomes" id="UP000799755"/>
    </source>
</evidence>
<comment type="caution">
    <text evidence="1">The sequence shown here is derived from an EMBL/GenBank/DDBJ whole genome shotgun (WGS) entry which is preliminary data.</text>
</comment>
<proteinExistence type="predicted"/>
<accession>A0ACB6QLN2</accession>
<organism evidence="1 2">
    <name type="scientific">Lindgomyces ingoldianus</name>
    <dbReference type="NCBI Taxonomy" id="673940"/>
    <lineage>
        <taxon>Eukaryota</taxon>
        <taxon>Fungi</taxon>
        <taxon>Dikarya</taxon>
        <taxon>Ascomycota</taxon>
        <taxon>Pezizomycotina</taxon>
        <taxon>Dothideomycetes</taxon>
        <taxon>Pleosporomycetidae</taxon>
        <taxon>Pleosporales</taxon>
        <taxon>Lindgomycetaceae</taxon>
        <taxon>Lindgomyces</taxon>
    </lineage>
</organism>
<sequence length="291" mass="31976">MVTSAILFPLFALHILTHAASPLTRRQSPYMTVKTETGLTWCRPYADEMDHELVDFYDSTPINITCWTTTTMPDSKGIVGGSKLWLWAANVTNSEKGGVLAKGVGTAQTTQYGCWISETYLIAGSADLKKDLKSCGQAPQHQVFFPKSNNGFTCHACTDLDKPACQRSWNATGGNTPITPGAAYVGYMSTGCWKDGTKVNGNSTWVKLRDEDCYISPDQPDQKEWHGNPAAKNPSIHGWSLETSPRKTLTVTIGPWAVSLPFYAPPSRSNFTSHHLEMLSWMSSLVFTKGL</sequence>
<keyword evidence="2" id="KW-1185">Reference proteome</keyword>
<dbReference type="Proteomes" id="UP000799755">
    <property type="component" value="Unassembled WGS sequence"/>
</dbReference>
<reference evidence="1" key="1">
    <citation type="journal article" date="2020" name="Stud. Mycol.">
        <title>101 Dothideomycetes genomes: a test case for predicting lifestyles and emergence of pathogens.</title>
        <authorList>
            <person name="Haridas S."/>
            <person name="Albert R."/>
            <person name="Binder M."/>
            <person name="Bloem J."/>
            <person name="Labutti K."/>
            <person name="Salamov A."/>
            <person name="Andreopoulos B."/>
            <person name="Baker S."/>
            <person name="Barry K."/>
            <person name="Bills G."/>
            <person name="Bluhm B."/>
            <person name="Cannon C."/>
            <person name="Castanera R."/>
            <person name="Culley D."/>
            <person name="Daum C."/>
            <person name="Ezra D."/>
            <person name="Gonzalez J."/>
            <person name="Henrissat B."/>
            <person name="Kuo A."/>
            <person name="Liang C."/>
            <person name="Lipzen A."/>
            <person name="Lutzoni F."/>
            <person name="Magnuson J."/>
            <person name="Mondo S."/>
            <person name="Nolan M."/>
            <person name="Ohm R."/>
            <person name="Pangilinan J."/>
            <person name="Park H.-J."/>
            <person name="Ramirez L."/>
            <person name="Alfaro M."/>
            <person name="Sun H."/>
            <person name="Tritt A."/>
            <person name="Yoshinaga Y."/>
            <person name="Zwiers L.-H."/>
            <person name="Turgeon B."/>
            <person name="Goodwin S."/>
            <person name="Spatafora J."/>
            <person name="Crous P."/>
            <person name="Grigoriev I."/>
        </authorList>
    </citation>
    <scope>NUCLEOTIDE SEQUENCE</scope>
    <source>
        <strain evidence="1">ATCC 200398</strain>
    </source>
</reference>
<dbReference type="EMBL" id="MU003518">
    <property type="protein sequence ID" value="KAF2467805.1"/>
    <property type="molecule type" value="Genomic_DNA"/>
</dbReference>
<evidence type="ECO:0000313" key="1">
    <source>
        <dbReference type="EMBL" id="KAF2467805.1"/>
    </source>
</evidence>
<name>A0ACB6QLN2_9PLEO</name>
<gene>
    <name evidence="1" type="ORF">BDR25DRAFT_395026</name>
</gene>
<protein>
    <submittedName>
        <fullName evidence="1">Uncharacterized protein</fullName>
    </submittedName>
</protein>